<keyword evidence="7 8" id="KW-0472">Membrane</keyword>
<keyword evidence="6 10" id="KW-1133">Transmembrane helix</keyword>
<evidence type="ECO:0000313" key="12">
    <source>
        <dbReference type="EMBL" id="TIC68210.1"/>
    </source>
</evidence>
<dbReference type="EMBL" id="SPRW01000004">
    <property type="protein sequence ID" value="TIC70284.1"/>
    <property type="molecule type" value="Genomic_DNA"/>
</dbReference>
<comment type="subcellular location">
    <subcellularLocation>
        <location evidence="1">Membrane</location>
        <topology evidence="1">Multi-pass membrane protein</topology>
    </subcellularLocation>
</comment>
<feature type="repeat" description="Solcar" evidence="8">
    <location>
        <begin position="2"/>
        <end position="75"/>
    </location>
</feature>
<evidence type="ECO:0000313" key="11">
    <source>
        <dbReference type="EMBL" id="TIC33889.1"/>
    </source>
</evidence>
<dbReference type="Proteomes" id="UP000305362">
    <property type="component" value="Unassembled WGS sequence"/>
</dbReference>
<dbReference type="PROSITE" id="PS50920">
    <property type="entry name" value="SOLCAR"/>
    <property type="match status" value="3"/>
</dbReference>
<keyword evidence="3 9" id="KW-0813">Transport</keyword>
<evidence type="ECO:0000313" key="14">
    <source>
        <dbReference type="EMBL" id="TIC70801.1"/>
    </source>
</evidence>
<feature type="repeat" description="Solcar" evidence="8">
    <location>
        <begin position="173"/>
        <end position="260"/>
    </location>
</feature>
<evidence type="ECO:0000256" key="6">
    <source>
        <dbReference type="ARBA" id="ARBA00022989"/>
    </source>
</evidence>
<evidence type="ECO:0008006" key="19">
    <source>
        <dbReference type="Google" id="ProtNLM"/>
    </source>
</evidence>
<gene>
    <name evidence="12" type="ORF">E3Q01_00926</name>
    <name evidence="13" type="ORF">E3Q02_00582</name>
    <name evidence="14" type="ORF">E3Q03_00859</name>
    <name evidence="11" type="ORF">E3Q10_00462</name>
</gene>
<proteinExistence type="inferred from homology"/>
<evidence type="ECO:0000256" key="8">
    <source>
        <dbReference type="PROSITE-ProRule" id="PRU00282"/>
    </source>
</evidence>
<dbReference type="InterPro" id="IPR018108">
    <property type="entry name" value="MCP_transmembrane"/>
</dbReference>
<feature type="repeat" description="Solcar" evidence="8">
    <location>
        <begin position="81"/>
        <end position="165"/>
    </location>
</feature>
<organism evidence="11 16">
    <name type="scientific">Wallemia mellicola</name>
    <dbReference type="NCBI Taxonomy" id="1708541"/>
    <lineage>
        <taxon>Eukaryota</taxon>
        <taxon>Fungi</taxon>
        <taxon>Dikarya</taxon>
        <taxon>Basidiomycota</taxon>
        <taxon>Wallemiomycotina</taxon>
        <taxon>Wallemiomycetes</taxon>
        <taxon>Wallemiales</taxon>
        <taxon>Wallemiaceae</taxon>
        <taxon>Wallemia</taxon>
    </lineage>
</organism>
<protein>
    <recommendedName>
        <fullName evidence="19">Mitochondrial carrier</fullName>
    </recommendedName>
</protein>
<dbReference type="GO" id="GO:0016020">
    <property type="term" value="C:membrane"/>
    <property type="evidence" value="ECO:0007669"/>
    <property type="project" value="UniProtKB-SubCell"/>
</dbReference>
<feature type="transmembrane region" description="Helical" evidence="10">
    <location>
        <begin position="6"/>
        <end position="25"/>
    </location>
</feature>
<keyword evidence="4 8" id="KW-0812">Transmembrane</keyword>
<sequence length="267" mass="28837">MTDSSEIAVAGAAAALVVDVFFYPLDTIKTRMQASSTIAKPFEFKGLYNGVGSVILSTLPASALFFLAYENAKSELSKYVNAPTAQLTASILGELLACSAIAPADTIKQRAQIQGNQLSSFQVAKIVFSQKSAWSDIKSGYKAVVLRNLPVTAAYFPLYEWLREKVEKDFEISKPNAALFAGGFAAMPLAVITTPLDVVKTRIMLGQGIDSNRKGVFSVGLHISKTEGIRTLFKSGMLRGLGAAVGAGIELGCYEYTRKYFKLYTEQ</sequence>
<evidence type="ECO:0000256" key="7">
    <source>
        <dbReference type="ARBA" id="ARBA00023136"/>
    </source>
</evidence>
<name>A0A4T0M5G9_9BASI</name>
<comment type="similarity">
    <text evidence="2 9">Belongs to the mitochondrial carrier (TC 2.A.29) family.</text>
</comment>
<reference evidence="15 16" key="1">
    <citation type="submission" date="2019-03" db="EMBL/GenBank/DDBJ databases">
        <title>Sequencing 25 genomes of Wallemia mellicola.</title>
        <authorList>
            <person name="Gostincar C."/>
        </authorList>
    </citation>
    <scope>NUCLEOTIDE SEQUENCE [LARGE SCALE GENOMIC DNA]</scope>
    <source>
        <strain evidence="13 17">EXF-1274</strain>
        <strain evidence="14 15">EXF-1277</strain>
        <strain evidence="12 18">EXF-757</strain>
        <strain evidence="11 16">EXF-8738</strain>
    </source>
</reference>
<evidence type="ECO:0000313" key="16">
    <source>
        <dbReference type="Proteomes" id="UP000305647"/>
    </source>
</evidence>
<dbReference type="AlphaFoldDB" id="A0A4T0M5G9"/>
<dbReference type="Pfam" id="PF00153">
    <property type="entry name" value="Mito_carr"/>
    <property type="match status" value="3"/>
</dbReference>
<dbReference type="Gene3D" id="1.50.40.10">
    <property type="entry name" value="Mitochondrial carrier domain"/>
    <property type="match status" value="1"/>
</dbReference>
<evidence type="ECO:0000256" key="2">
    <source>
        <dbReference type="ARBA" id="ARBA00006375"/>
    </source>
</evidence>
<comment type="caution">
    <text evidence="11">The sequence shown here is derived from an EMBL/GenBank/DDBJ whole genome shotgun (WGS) entry which is preliminary data.</text>
</comment>
<dbReference type="OrthoDB" id="415315at2759"/>
<evidence type="ECO:0000313" key="17">
    <source>
        <dbReference type="Proteomes" id="UP000309601"/>
    </source>
</evidence>
<dbReference type="EMBL" id="SPRO01000003">
    <property type="protein sequence ID" value="TIC33889.1"/>
    <property type="molecule type" value="Genomic_DNA"/>
</dbReference>
<dbReference type="InterPro" id="IPR023395">
    <property type="entry name" value="MCP_dom_sf"/>
</dbReference>
<dbReference type="EMBL" id="SPRX01000008">
    <property type="protein sequence ID" value="TIC68210.1"/>
    <property type="molecule type" value="Genomic_DNA"/>
</dbReference>
<dbReference type="SUPFAM" id="SSF103506">
    <property type="entry name" value="Mitochondrial carrier"/>
    <property type="match status" value="1"/>
</dbReference>
<evidence type="ECO:0000256" key="10">
    <source>
        <dbReference type="SAM" id="Phobius"/>
    </source>
</evidence>
<evidence type="ECO:0000256" key="3">
    <source>
        <dbReference type="ARBA" id="ARBA00022448"/>
    </source>
</evidence>
<dbReference type="Proteomes" id="UP000309601">
    <property type="component" value="Unassembled WGS sequence"/>
</dbReference>
<dbReference type="Proteomes" id="UP000305647">
    <property type="component" value="Unassembled WGS sequence"/>
</dbReference>
<dbReference type="EMBL" id="SPRV01000005">
    <property type="protein sequence ID" value="TIC70801.1"/>
    <property type="molecule type" value="Genomic_DNA"/>
</dbReference>
<dbReference type="Proteomes" id="UP000310708">
    <property type="component" value="Unassembled WGS sequence"/>
</dbReference>
<evidence type="ECO:0000256" key="5">
    <source>
        <dbReference type="ARBA" id="ARBA00022737"/>
    </source>
</evidence>
<dbReference type="PANTHER" id="PTHR45667">
    <property type="entry name" value="S-ADENOSYLMETHIONINE MITOCHONDRIAL CARRIER PROTEIN"/>
    <property type="match status" value="1"/>
</dbReference>
<evidence type="ECO:0000256" key="1">
    <source>
        <dbReference type="ARBA" id="ARBA00004141"/>
    </source>
</evidence>
<evidence type="ECO:0000256" key="4">
    <source>
        <dbReference type="ARBA" id="ARBA00022692"/>
    </source>
</evidence>
<evidence type="ECO:0000313" key="18">
    <source>
        <dbReference type="Proteomes" id="UP000310708"/>
    </source>
</evidence>
<evidence type="ECO:0000313" key="15">
    <source>
        <dbReference type="Proteomes" id="UP000305362"/>
    </source>
</evidence>
<keyword evidence="5" id="KW-0677">Repeat</keyword>
<feature type="transmembrane region" description="Helical" evidence="10">
    <location>
        <begin position="46"/>
        <end position="69"/>
    </location>
</feature>
<accession>A0A4T0M5G9</accession>
<evidence type="ECO:0000313" key="13">
    <source>
        <dbReference type="EMBL" id="TIC70284.1"/>
    </source>
</evidence>
<evidence type="ECO:0000256" key="9">
    <source>
        <dbReference type="RuleBase" id="RU000488"/>
    </source>
</evidence>